<evidence type="ECO:0000313" key="3">
    <source>
        <dbReference type="Proteomes" id="UP000177690"/>
    </source>
</evidence>
<keyword evidence="1" id="KW-0472">Membrane</keyword>
<organism evidence="2 3">
    <name type="scientific">Candidatus Harrisonbacteria bacterium RIFCSPLOWO2_02_FULL_41_13b</name>
    <dbReference type="NCBI Taxonomy" id="1798409"/>
    <lineage>
        <taxon>Bacteria</taxon>
        <taxon>Candidatus Harrisoniibacteriota</taxon>
    </lineage>
</organism>
<feature type="transmembrane region" description="Helical" evidence="1">
    <location>
        <begin position="5"/>
        <end position="28"/>
    </location>
</feature>
<gene>
    <name evidence="2" type="ORF">A3I24_02490</name>
</gene>
<name>A0A1G1ZUI5_9BACT</name>
<sequence length="61" mass="6720">MKILILGIIIFIIGAMGWVVAVVLSVITGGAFKILVNIFGWIMVLSLPVAIIWVIIKKTRR</sequence>
<feature type="transmembrane region" description="Helical" evidence="1">
    <location>
        <begin position="34"/>
        <end position="56"/>
    </location>
</feature>
<keyword evidence="1" id="KW-1133">Transmembrane helix</keyword>
<proteinExistence type="predicted"/>
<reference evidence="2 3" key="1">
    <citation type="journal article" date="2016" name="Nat. Commun.">
        <title>Thousands of microbial genomes shed light on interconnected biogeochemical processes in an aquifer system.</title>
        <authorList>
            <person name="Anantharaman K."/>
            <person name="Brown C.T."/>
            <person name="Hug L.A."/>
            <person name="Sharon I."/>
            <person name="Castelle C.J."/>
            <person name="Probst A.J."/>
            <person name="Thomas B.C."/>
            <person name="Singh A."/>
            <person name="Wilkins M.J."/>
            <person name="Karaoz U."/>
            <person name="Brodie E.L."/>
            <person name="Williams K.H."/>
            <person name="Hubbard S.S."/>
            <person name="Banfield J.F."/>
        </authorList>
    </citation>
    <scope>NUCLEOTIDE SEQUENCE [LARGE SCALE GENOMIC DNA]</scope>
</reference>
<dbReference type="EMBL" id="MHJL01000007">
    <property type="protein sequence ID" value="OGY68115.1"/>
    <property type="molecule type" value="Genomic_DNA"/>
</dbReference>
<evidence type="ECO:0000313" key="2">
    <source>
        <dbReference type="EMBL" id="OGY68115.1"/>
    </source>
</evidence>
<evidence type="ECO:0000256" key="1">
    <source>
        <dbReference type="SAM" id="Phobius"/>
    </source>
</evidence>
<keyword evidence="1" id="KW-0812">Transmembrane</keyword>
<dbReference type="AlphaFoldDB" id="A0A1G1ZUI5"/>
<accession>A0A1G1ZUI5</accession>
<comment type="caution">
    <text evidence="2">The sequence shown here is derived from an EMBL/GenBank/DDBJ whole genome shotgun (WGS) entry which is preliminary data.</text>
</comment>
<dbReference type="Proteomes" id="UP000177690">
    <property type="component" value="Unassembled WGS sequence"/>
</dbReference>
<evidence type="ECO:0008006" key="4">
    <source>
        <dbReference type="Google" id="ProtNLM"/>
    </source>
</evidence>
<protein>
    <recommendedName>
        <fullName evidence="4">Major facilitator superfamily (MFS) profile domain-containing protein</fullName>
    </recommendedName>
</protein>